<dbReference type="GO" id="GO:0035999">
    <property type="term" value="P:tetrahydrofolate interconversion"/>
    <property type="evidence" value="ECO:0007669"/>
    <property type="project" value="UniProtKB-UniRule"/>
</dbReference>
<comment type="subunit">
    <text evidence="2 11">Homodimer.</text>
</comment>
<dbReference type="GO" id="GO:0000105">
    <property type="term" value="P:L-histidine biosynthetic process"/>
    <property type="evidence" value="ECO:0007669"/>
    <property type="project" value="UniProtKB-KW"/>
</dbReference>
<evidence type="ECO:0000256" key="10">
    <source>
        <dbReference type="ARBA" id="ARBA00023268"/>
    </source>
</evidence>
<evidence type="ECO:0000259" key="12">
    <source>
        <dbReference type="Pfam" id="PF00763"/>
    </source>
</evidence>
<dbReference type="GO" id="GO:0004477">
    <property type="term" value="F:methenyltetrahydrofolate cyclohydrolase activity"/>
    <property type="evidence" value="ECO:0007669"/>
    <property type="project" value="UniProtKB-UniRule"/>
</dbReference>
<dbReference type="CDD" id="cd01080">
    <property type="entry name" value="NAD_bind_m-THF_DH_Cyclohyd"/>
    <property type="match status" value="1"/>
</dbReference>
<comment type="pathway">
    <text evidence="1 11">One-carbon metabolism; tetrahydrofolate interconversion.</text>
</comment>
<evidence type="ECO:0000256" key="6">
    <source>
        <dbReference type="ARBA" id="ARBA00022857"/>
    </source>
</evidence>
<dbReference type="AlphaFoldDB" id="A0A1G2MV70"/>
<dbReference type="SUPFAM" id="SSF51735">
    <property type="entry name" value="NAD(P)-binding Rossmann-fold domains"/>
    <property type="match status" value="1"/>
</dbReference>
<dbReference type="Proteomes" id="UP000177565">
    <property type="component" value="Unassembled WGS sequence"/>
</dbReference>
<dbReference type="STRING" id="1802312.A3C06_04410"/>
<dbReference type="UniPathway" id="UPA00193"/>
<feature type="binding site" evidence="11">
    <location>
        <position position="227"/>
    </location>
    <ligand>
        <name>NADP(+)</name>
        <dbReference type="ChEBI" id="CHEBI:58349"/>
    </ligand>
</feature>
<dbReference type="InterPro" id="IPR020630">
    <property type="entry name" value="THF_DH/CycHdrlase_cat_dom"/>
</dbReference>
<comment type="catalytic activity">
    <reaction evidence="11">
        <text>(6R)-5,10-methylene-5,6,7,8-tetrahydrofolate + NADP(+) = (6R)-5,10-methenyltetrahydrofolate + NADPH</text>
        <dbReference type="Rhea" id="RHEA:22812"/>
        <dbReference type="ChEBI" id="CHEBI:15636"/>
        <dbReference type="ChEBI" id="CHEBI:57455"/>
        <dbReference type="ChEBI" id="CHEBI:57783"/>
        <dbReference type="ChEBI" id="CHEBI:58349"/>
        <dbReference type="EC" id="1.5.1.5"/>
    </reaction>
</comment>
<dbReference type="Gene3D" id="3.40.50.720">
    <property type="entry name" value="NAD(P)-binding Rossmann-like Domain"/>
    <property type="match status" value="1"/>
</dbReference>
<evidence type="ECO:0000259" key="13">
    <source>
        <dbReference type="Pfam" id="PF02882"/>
    </source>
</evidence>
<evidence type="ECO:0000313" key="15">
    <source>
        <dbReference type="Proteomes" id="UP000177565"/>
    </source>
</evidence>
<feature type="domain" description="Tetrahydrofolate dehydrogenase/cyclohydrolase NAD(P)-binding" evidence="13">
    <location>
        <begin position="135"/>
        <end position="286"/>
    </location>
</feature>
<dbReference type="PRINTS" id="PR00085">
    <property type="entry name" value="THFDHDRGNASE"/>
</dbReference>
<dbReference type="GO" id="GO:0005829">
    <property type="term" value="C:cytosol"/>
    <property type="evidence" value="ECO:0007669"/>
    <property type="project" value="TreeGrafter"/>
</dbReference>
<dbReference type="PROSITE" id="PS00766">
    <property type="entry name" value="THF_DHG_CYH_1"/>
    <property type="match status" value="1"/>
</dbReference>
<keyword evidence="7 11" id="KW-0560">Oxidoreductase</keyword>
<dbReference type="PANTHER" id="PTHR48099:SF5">
    <property type="entry name" value="C-1-TETRAHYDROFOLATE SYNTHASE, CYTOPLASMIC"/>
    <property type="match status" value="1"/>
</dbReference>
<accession>A0A1G2MV70</accession>
<dbReference type="EC" id="1.5.1.5" evidence="11"/>
<dbReference type="Pfam" id="PF00763">
    <property type="entry name" value="THF_DHG_CYH"/>
    <property type="match status" value="1"/>
</dbReference>
<evidence type="ECO:0000256" key="7">
    <source>
        <dbReference type="ARBA" id="ARBA00023002"/>
    </source>
</evidence>
<comment type="function">
    <text evidence="11">Catalyzes the oxidation of 5,10-methylenetetrahydrofolate to 5,10-methenyltetrahydrofolate and then the hydrolysis of 5,10-methenyltetrahydrofolate to 10-formyltetrahydrofolate.</text>
</comment>
<keyword evidence="4 11" id="KW-0658">Purine biosynthesis</keyword>
<feature type="domain" description="Tetrahydrofolate dehydrogenase/cyclohydrolase catalytic" evidence="12">
    <location>
        <begin position="4"/>
        <end position="115"/>
    </location>
</feature>
<dbReference type="InterPro" id="IPR020867">
    <property type="entry name" value="THF_DH/CycHdrlase_CS"/>
</dbReference>
<dbReference type="PROSITE" id="PS00767">
    <property type="entry name" value="THF_DHG_CYH_2"/>
    <property type="match status" value="1"/>
</dbReference>
<dbReference type="SUPFAM" id="SSF53223">
    <property type="entry name" value="Aminoacid dehydrogenase-like, N-terminal domain"/>
    <property type="match status" value="1"/>
</dbReference>
<dbReference type="GO" id="GO:0009086">
    <property type="term" value="P:methionine biosynthetic process"/>
    <property type="evidence" value="ECO:0007669"/>
    <property type="project" value="UniProtKB-KW"/>
</dbReference>
<keyword evidence="10 11" id="KW-0511">Multifunctional enzyme</keyword>
<comment type="caution">
    <text evidence="11">Lacks conserved residue(s) required for the propagation of feature annotation.</text>
</comment>
<sequence length="290" mass="30897">MLLLDGKIIRETKAVELRSAVRELGFTPTLAIVQTGSSGRSREYIAAKQKFAEEIGAAVELVGFGNDVSTDEVLYEIQRLNADPSINGIIVQLPVSRDIDRRVVLEAVDPSKDVDGLTAHSLRSLLENDPQGFVPATAKGILLLLDYYHVVIEGKQVAIVGRSLLVGKTAALAFLNRNATVTVCHRFTNDLPQATKQADILVVAVGKSNLVGREHVSPGQVVVDVGINVSDGEKLAEEIPAPRVVGDVDFAAVKDIVAAISPVPGGVGPMTVLALFENLLEAARRQIGTL</sequence>
<dbReference type="EC" id="3.5.4.9" evidence="11"/>
<dbReference type="EMBL" id="MHRQ01000013">
    <property type="protein sequence ID" value="OHA26982.1"/>
    <property type="molecule type" value="Genomic_DNA"/>
</dbReference>
<dbReference type="FunFam" id="3.40.50.10860:FF:000005">
    <property type="entry name" value="C-1-tetrahydrofolate synthase, cytoplasmic, putative"/>
    <property type="match status" value="1"/>
</dbReference>
<keyword evidence="5 11" id="KW-0378">Hydrolase</keyword>
<dbReference type="InterPro" id="IPR020631">
    <property type="entry name" value="THF_DH/CycHdrlase_NAD-bd_dom"/>
</dbReference>
<gene>
    <name evidence="11" type="primary">folD</name>
    <name evidence="14" type="ORF">A3C06_04410</name>
</gene>
<dbReference type="InterPro" id="IPR000672">
    <property type="entry name" value="THF_DH/CycHdrlase"/>
</dbReference>
<keyword evidence="8 11" id="KW-0368">Histidine biosynthesis</keyword>
<dbReference type="GO" id="GO:0006164">
    <property type="term" value="P:purine nucleotide biosynthetic process"/>
    <property type="evidence" value="ECO:0007669"/>
    <property type="project" value="UniProtKB-KW"/>
</dbReference>
<keyword evidence="11" id="KW-0028">Amino-acid biosynthesis</keyword>
<dbReference type="PANTHER" id="PTHR48099">
    <property type="entry name" value="C-1-TETRAHYDROFOLATE SYNTHASE, CYTOPLASMIC-RELATED"/>
    <property type="match status" value="1"/>
</dbReference>
<dbReference type="InterPro" id="IPR036291">
    <property type="entry name" value="NAD(P)-bd_dom_sf"/>
</dbReference>
<keyword evidence="9 11" id="KW-0486">Methionine biosynthesis</keyword>
<dbReference type="Gene3D" id="3.40.50.10860">
    <property type="entry name" value="Leucine Dehydrogenase, chain A, domain 1"/>
    <property type="match status" value="1"/>
</dbReference>
<evidence type="ECO:0000256" key="5">
    <source>
        <dbReference type="ARBA" id="ARBA00022801"/>
    </source>
</evidence>
<dbReference type="GO" id="GO:0004488">
    <property type="term" value="F:methylenetetrahydrofolate dehydrogenase (NADP+) activity"/>
    <property type="evidence" value="ECO:0007669"/>
    <property type="project" value="UniProtKB-UniRule"/>
</dbReference>
<comment type="caution">
    <text evidence="14">The sequence shown here is derived from an EMBL/GenBank/DDBJ whole genome shotgun (WGS) entry which is preliminary data.</text>
</comment>
<name>A0A1G2MV70_9BACT</name>
<dbReference type="InterPro" id="IPR046346">
    <property type="entry name" value="Aminoacid_DH-like_N_sf"/>
</dbReference>
<evidence type="ECO:0000256" key="4">
    <source>
        <dbReference type="ARBA" id="ARBA00022755"/>
    </source>
</evidence>
<evidence type="ECO:0000256" key="9">
    <source>
        <dbReference type="ARBA" id="ARBA00023167"/>
    </source>
</evidence>
<evidence type="ECO:0000313" key="14">
    <source>
        <dbReference type="EMBL" id="OHA26982.1"/>
    </source>
</evidence>
<reference evidence="14 15" key="1">
    <citation type="journal article" date="2016" name="Nat. Commun.">
        <title>Thousands of microbial genomes shed light on interconnected biogeochemical processes in an aquifer system.</title>
        <authorList>
            <person name="Anantharaman K."/>
            <person name="Brown C.T."/>
            <person name="Hug L.A."/>
            <person name="Sharon I."/>
            <person name="Castelle C.J."/>
            <person name="Probst A.J."/>
            <person name="Thomas B.C."/>
            <person name="Singh A."/>
            <person name="Wilkins M.J."/>
            <person name="Karaoz U."/>
            <person name="Brodie E.L."/>
            <person name="Williams K.H."/>
            <person name="Hubbard S.S."/>
            <person name="Banfield J.F."/>
        </authorList>
    </citation>
    <scope>NUCLEOTIDE SEQUENCE [LARGE SCALE GENOMIC DNA]</scope>
</reference>
<comment type="catalytic activity">
    <reaction evidence="11">
        <text>(6R)-5,10-methenyltetrahydrofolate + H2O = (6R)-10-formyltetrahydrofolate + H(+)</text>
        <dbReference type="Rhea" id="RHEA:23700"/>
        <dbReference type="ChEBI" id="CHEBI:15377"/>
        <dbReference type="ChEBI" id="CHEBI:15378"/>
        <dbReference type="ChEBI" id="CHEBI:57455"/>
        <dbReference type="ChEBI" id="CHEBI:195366"/>
        <dbReference type="EC" id="3.5.4.9"/>
    </reaction>
</comment>
<protein>
    <recommendedName>
        <fullName evidence="11">Bifunctional protein FolD</fullName>
    </recommendedName>
    <domain>
        <recommendedName>
            <fullName evidence="11">Methylenetetrahydrofolate dehydrogenase</fullName>
            <ecNumber evidence="11">1.5.1.5</ecNumber>
        </recommendedName>
    </domain>
    <domain>
        <recommendedName>
            <fullName evidence="11">Methenyltetrahydrofolate cyclohydrolase</fullName>
            <ecNumber evidence="11">3.5.4.9</ecNumber>
        </recommendedName>
    </domain>
</protein>
<evidence type="ECO:0000256" key="8">
    <source>
        <dbReference type="ARBA" id="ARBA00023102"/>
    </source>
</evidence>
<dbReference type="Pfam" id="PF02882">
    <property type="entry name" value="THF_DHG_CYH_C"/>
    <property type="match status" value="1"/>
</dbReference>
<evidence type="ECO:0000256" key="3">
    <source>
        <dbReference type="ARBA" id="ARBA00022563"/>
    </source>
</evidence>
<evidence type="ECO:0000256" key="2">
    <source>
        <dbReference type="ARBA" id="ARBA00011738"/>
    </source>
</evidence>
<comment type="similarity">
    <text evidence="11">Belongs to the tetrahydrofolate dehydrogenase/cyclohydrolase family.</text>
</comment>
<evidence type="ECO:0000256" key="1">
    <source>
        <dbReference type="ARBA" id="ARBA00004777"/>
    </source>
</evidence>
<feature type="binding site" evidence="11">
    <location>
        <begin position="161"/>
        <end position="163"/>
    </location>
    <ligand>
        <name>NADP(+)</name>
        <dbReference type="ChEBI" id="CHEBI:58349"/>
    </ligand>
</feature>
<keyword evidence="6 11" id="KW-0521">NADP</keyword>
<dbReference type="HAMAP" id="MF_01576">
    <property type="entry name" value="THF_DHG_CYH"/>
    <property type="match status" value="1"/>
</dbReference>
<keyword evidence="3 11" id="KW-0554">One-carbon metabolism</keyword>
<organism evidence="14 15">
    <name type="scientific">Candidatus Taylorbacteria bacterium RIFCSPHIGHO2_02_FULL_46_13</name>
    <dbReference type="NCBI Taxonomy" id="1802312"/>
    <lineage>
        <taxon>Bacteria</taxon>
        <taxon>Candidatus Tayloriibacteriota</taxon>
    </lineage>
</organism>
<evidence type="ECO:0000256" key="11">
    <source>
        <dbReference type="HAMAP-Rule" id="MF_01576"/>
    </source>
</evidence>
<proteinExistence type="inferred from homology"/>